<evidence type="ECO:0000313" key="5">
    <source>
        <dbReference type="Proteomes" id="UP000717995"/>
    </source>
</evidence>
<comment type="function">
    <text evidence="3">Probably deamidates glutamine residues to glutamate on methyl-accepting chemotaxis receptors (MCPs), playing an important role in chemotaxis.</text>
</comment>
<dbReference type="Pfam" id="PF03975">
    <property type="entry name" value="CheD"/>
    <property type="match status" value="1"/>
</dbReference>
<gene>
    <name evidence="3" type="primary">cheD</name>
    <name evidence="4" type="ORF">JQX08_00140</name>
</gene>
<dbReference type="RefSeq" id="WP_204913828.1">
    <property type="nucleotide sequence ID" value="NZ_JAFEUP010000001.1"/>
</dbReference>
<dbReference type="PANTHER" id="PTHR35147">
    <property type="entry name" value="CHEMORECEPTOR GLUTAMINE DEAMIDASE CHED-RELATED"/>
    <property type="match status" value="1"/>
</dbReference>
<dbReference type="InterPro" id="IPR005659">
    <property type="entry name" value="Chemorcpt_Glu_NH3ase_CheD"/>
</dbReference>
<comment type="catalytic activity">
    <reaction evidence="3">
        <text>L-glutaminyl-[protein] + H2O = L-glutamyl-[protein] + NH4(+)</text>
        <dbReference type="Rhea" id="RHEA:16441"/>
        <dbReference type="Rhea" id="RHEA-COMP:10207"/>
        <dbReference type="Rhea" id="RHEA-COMP:10208"/>
        <dbReference type="ChEBI" id="CHEBI:15377"/>
        <dbReference type="ChEBI" id="CHEBI:28938"/>
        <dbReference type="ChEBI" id="CHEBI:29973"/>
        <dbReference type="ChEBI" id="CHEBI:30011"/>
        <dbReference type="EC" id="3.5.1.44"/>
    </reaction>
</comment>
<keyword evidence="5" id="KW-1185">Reference proteome</keyword>
<dbReference type="EC" id="3.5.1.44" evidence="3"/>
<protein>
    <recommendedName>
        <fullName evidence="3">Probable chemoreceptor glutamine deamidase CheD</fullName>
        <ecNumber evidence="3">3.5.1.44</ecNumber>
    </recommendedName>
</protein>
<keyword evidence="1 3" id="KW-0145">Chemotaxis</keyword>
<keyword evidence="2 3" id="KW-0378">Hydrolase</keyword>
<dbReference type="Gene3D" id="3.30.1330.200">
    <property type="match status" value="1"/>
</dbReference>
<evidence type="ECO:0000256" key="1">
    <source>
        <dbReference type="ARBA" id="ARBA00022500"/>
    </source>
</evidence>
<sequence>MTGRCFLNPGDLYFGEETLVETLLGSCVAITLWFPQARKGGICHFLLPGKRRVPEYSREIDGRYGREAWVWLKQQVRRHALVLEEAEAKLFGGARSLSTADERLDSAVGEQNIRFAESLMAQAGMRVVNRDLGGEGCRYLRFDLSSGEVWVRRGGALQIAANERRTG</sequence>
<dbReference type="EMBL" id="JAFEUP010000001">
    <property type="protein sequence ID" value="MBM7059109.1"/>
    <property type="molecule type" value="Genomic_DNA"/>
</dbReference>
<dbReference type="InterPro" id="IPR038592">
    <property type="entry name" value="CheD-like_sf"/>
</dbReference>
<dbReference type="InterPro" id="IPR011324">
    <property type="entry name" value="Cytotoxic_necrot_fac-like_cat"/>
</dbReference>
<evidence type="ECO:0000256" key="3">
    <source>
        <dbReference type="HAMAP-Rule" id="MF_01440"/>
    </source>
</evidence>
<evidence type="ECO:0000256" key="2">
    <source>
        <dbReference type="ARBA" id="ARBA00022801"/>
    </source>
</evidence>
<organism evidence="4 5">
    <name type="scientific">Zestomonas insulae</name>
    <dbReference type="NCBI Taxonomy" id="2809017"/>
    <lineage>
        <taxon>Bacteria</taxon>
        <taxon>Pseudomonadati</taxon>
        <taxon>Pseudomonadota</taxon>
        <taxon>Gammaproteobacteria</taxon>
        <taxon>Pseudomonadales</taxon>
        <taxon>Pseudomonadaceae</taxon>
        <taxon>Zestomonas</taxon>
    </lineage>
</organism>
<accession>A0ABS2I7I8</accession>
<dbReference type="SUPFAM" id="SSF64438">
    <property type="entry name" value="CNF1/YfiH-like putative cysteine hydrolases"/>
    <property type="match status" value="1"/>
</dbReference>
<proteinExistence type="inferred from homology"/>
<dbReference type="CDD" id="cd16352">
    <property type="entry name" value="CheD"/>
    <property type="match status" value="1"/>
</dbReference>
<dbReference type="HAMAP" id="MF_01440">
    <property type="entry name" value="CheD"/>
    <property type="match status" value="1"/>
</dbReference>
<comment type="similarity">
    <text evidence="3">Belongs to the CheD family.</text>
</comment>
<dbReference type="PANTHER" id="PTHR35147:SF3">
    <property type="entry name" value="CHEMORECEPTOR GLUTAMINE DEAMIDASE CHED 1-RELATED"/>
    <property type="match status" value="1"/>
</dbReference>
<name>A0ABS2I7I8_9GAMM</name>
<evidence type="ECO:0000313" key="4">
    <source>
        <dbReference type="EMBL" id="MBM7059109.1"/>
    </source>
</evidence>
<dbReference type="Proteomes" id="UP000717995">
    <property type="component" value="Unassembled WGS sequence"/>
</dbReference>
<comment type="caution">
    <text evidence="4">The sequence shown here is derived from an EMBL/GenBank/DDBJ whole genome shotgun (WGS) entry which is preliminary data.</text>
</comment>
<reference evidence="4 5" key="1">
    <citation type="submission" date="2021-02" db="EMBL/GenBank/DDBJ databases">
        <authorList>
            <person name="Lee D.-H."/>
        </authorList>
    </citation>
    <scope>NUCLEOTIDE SEQUENCE [LARGE SCALE GENOMIC DNA]</scope>
    <source>
        <strain evidence="4 5">UL073</strain>
    </source>
</reference>